<evidence type="ECO:0000256" key="1">
    <source>
        <dbReference type="SAM" id="MobiDB-lite"/>
    </source>
</evidence>
<keyword evidence="3" id="KW-1185">Reference proteome</keyword>
<evidence type="ECO:0000313" key="3">
    <source>
        <dbReference type="Proteomes" id="UP000244005"/>
    </source>
</evidence>
<gene>
    <name evidence="2" type="ORF">MARPO_0216s0001</name>
</gene>
<protein>
    <submittedName>
        <fullName evidence="2">Uncharacterized protein</fullName>
    </submittedName>
</protein>
<dbReference type="Gramene" id="Mp8g04490.1">
    <property type="protein sequence ID" value="Mp8g04490.1.cds"/>
    <property type="gene ID" value="Mp8g04490"/>
</dbReference>
<feature type="compositionally biased region" description="Polar residues" evidence="1">
    <location>
        <begin position="99"/>
        <end position="122"/>
    </location>
</feature>
<dbReference type="Proteomes" id="UP000244005">
    <property type="component" value="Unassembled WGS sequence"/>
</dbReference>
<dbReference type="EMBL" id="KZ772881">
    <property type="protein sequence ID" value="PTQ27155.1"/>
    <property type="molecule type" value="Genomic_DNA"/>
</dbReference>
<proteinExistence type="predicted"/>
<dbReference type="AlphaFoldDB" id="A0A2R6VZX2"/>
<reference evidence="3" key="1">
    <citation type="journal article" date="2017" name="Cell">
        <title>Insights into land plant evolution garnered from the Marchantia polymorpha genome.</title>
        <authorList>
            <person name="Bowman J.L."/>
            <person name="Kohchi T."/>
            <person name="Yamato K.T."/>
            <person name="Jenkins J."/>
            <person name="Shu S."/>
            <person name="Ishizaki K."/>
            <person name="Yamaoka S."/>
            <person name="Nishihama R."/>
            <person name="Nakamura Y."/>
            <person name="Berger F."/>
            <person name="Adam C."/>
            <person name="Aki S.S."/>
            <person name="Althoff F."/>
            <person name="Araki T."/>
            <person name="Arteaga-Vazquez M.A."/>
            <person name="Balasubrmanian S."/>
            <person name="Barry K."/>
            <person name="Bauer D."/>
            <person name="Boehm C.R."/>
            <person name="Briginshaw L."/>
            <person name="Caballero-Perez J."/>
            <person name="Catarino B."/>
            <person name="Chen F."/>
            <person name="Chiyoda S."/>
            <person name="Chovatia M."/>
            <person name="Davies K.M."/>
            <person name="Delmans M."/>
            <person name="Demura T."/>
            <person name="Dierschke T."/>
            <person name="Dolan L."/>
            <person name="Dorantes-Acosta A.E."/>
            <person name="Eklund D.M."/>
            <person name="Florent S.N."/>
            <person name="Flores-Sandoval E."/>
            <person name="Fujiyama A."/>
            <person name="Fukuzawa H."/>
            <person name="Galik B."/>
            <person name="Grimanelli D."/>
            <person name="Grimwood J."/>
            <person name="Grossniklaus U."/>
            <person name="Hamada T."/>
            <person name="Haseloff J."/>
            <person name="Hetherington A.J."/>
            <person name="Higo A."/>
            <person name="Hirakawa Y."/>
            <person name="Hundley H.N."/>
            <person name="Ikeda Y."/>
            <person name="Inoue K."/>
            <person name="Inoue S.I."/>
            <person name="Ishida S."/>
            <person name="Jia Q."/>
            <person name="Kakita M."/>
            <person name="Kanazawa T."/>
            <person name="Kawai Y."/>
            <person name="Kawashima T."/>
            <person name="Kennedy M."/>
            <person name="Kinose K."/>
            <person name="Kinoshita T."/>
            <person name="Kohara Y."/>
            <person name="Koide E."/>
            <person name="Komatsu K."/>
            <person name="Kopischke S."/>
            <person name="Kubo M."/>
            <person name="Kyozuka J."/>
            <person name="Lagercrantz U."/>
            <person name="Lin S.S."/>
            <person name="Lindquist E."/>
            <person name="Lipzen A.M."/>
            <person name="Lu C.W."/>
            <person name="De Luna E."/>
            <person name="Martienssen R.A."/>
            <person name="Minamino N."/>
            <person name="Mizutani M."/>
            <person name="Mizutani M."/>
            <person name="Mochizuki N."/>
            <person name="Monte I."/>
            <person name="Mosher R."/>
            <person name="Nagasaki H."/>
            <person name="Nakagami H."/>
            <person name="Naramoto S."/>
            <person name="Nishitani K."/>
            <person name="Ohtani M."/>
            <person name="Okamoto T."/>
            <person name="Okumura M."/>
            <person name="Phillips J."/>
            <person name="Pollak B."/>
            <person name="Reinders A."/>
            <person name="Rovekamp M."/>
            <person name="Sano R."/>
            <person name="Sawa S."/>
            <person name="Schmid M.W."/>
            <person name="Shirakawa M."/>
            <person name="Solano R."/>
            <person name="Spunde A."/>
            <person name="Suetsugu N."/>
            <person name="Sugano S."/>
            <person name="Sugiyama A."/>
            <person name="Sun R."/>
            <person name="Suzuki Y."/>
            <person name="Takenaka M."/>
            <person name="Takezawa D."/>
            <person name="Tomogane H."/>
            <person name="Tsuzuki M."/>
            <person name="Ueda T."/>
            <person name="Umeda M."/>
            <person name="Ward J.M."/>
            <person name="Watanabe Y."/>
            <person name="Yazaki K."/>
            <person name="Yokoyama R."/>
            <person name="Yoshitake Y."/>
            <person name="Yotsui I."/>
            <person name="Zachgo S."/>
            <person name="Schmutz J."/>
        </authorList>
    </citation>
    <scope>NUCLEOTIDE SEQUENCE [LARGE SCALE GENOMIC DNA]</scope>
    <source>
        <strain evidence="3">Tak-1</strain>
    </source>
</reference>
<feature type="region of interest" description="Disordered" evidence="1">
    <location>
        <begin position="99"/>
        <end position="146"/>
    </location>
</feature>
<accession>A0A2R6VZX2</accession>
<sequence length="146" mass="16259">MEESTILGTVNREPALATMARKSLYMLIVITILQLSSGQARARARCLHIQMKKSAWEISEQDGISKFQPERDVEEMQTKQSKLQEELVTRNLFLTSPNEFLSDDQTQTSAQLDASQILSLPSPTGMYDYPGSNPSPELVNPPESTG</sequence>
<name>A0A2R6VZX2_MARPO</name>
<organism evidence="2 3">
    <name type="scientific">Marchantia polymorpha</name>
    <name type="common">Common liverwort</name>
    <name type="synonym">Marchantia aquatica</name>
    <dbReference type="NCBI Taxonomy" id="3197"/>
    <lineage>
        <taxon>Eukaryota</taxon>
        <taxon>Viridiplantae</taxon>
        <taxon>Streptophyta</taxon>
        <taxon>Embryophyta</taxon>
        <taxon>Marchantiophyta</taxon>
        <taxon>Marchantiopsida</taxon>
        <taxon>Marchantiidae</taxon>
        <taxon>Marchantiales</taxon>
        <taxon>Marchantiaceae</taxon>
        <taxon>Marchantia</taxon>
    </lineage>
</organism>
<evidence type="ECO:0000313" key="2">
    <source>
        <dbReference type="EMBL" id="PTQ27155.1"/>
    </source>
</evidence>